<gene>
    <name evidence="2" type="ORF">RHIMIDRAFT_251537</name>
</gene>
<dbReference type="GeneID" id="35441838"/>
<dbReference type="RefSeq" id="XP_023466294.1">
    <property type="nucleotide sequence ID" value="XM_023610848.1"/>
</dbReference>
<evidence type="ECO:0000256" key="1">
    <source>
        <dbReference type="SAM" id="MobiDB-lite"/>
    </source>
</evidence>
<proteinExistence type="predicted"/>
<feature type="compositionally biased region" description="Basic and acidic residues" evidence="1">
    <location>
        <begin position="54"/>
        <end position="65"/>
    </location>
</feature>
<dbReference type="STRING" id="1340429.A0A2G4SW31"/>
<organism evidence="2 3">
    <name type="scientific">Rhizopus microsporus ATCC 52813</name>
    <dbReference type="NCBI Taxonomy" id="1340429"/>
    <lineage>
        <taxon>Eukaryota</taxon>
        <taxon>Fungi</taxon>
        <taxon>Fungi incertae sedis</taxon>
        <taxon>Mucoromycota</taxon>
        <taxon>Mucoromycotina</taxon>
        <taxon>Mucoromycetes</taxon>
        <taxon>Mucorales</taxon>
        <taxon>Mucorineae</taxon>
        <taxon>Rhizopodaceae</taxon>
        <taxon>Rhizopus</taxon>
    </lineage>
</organism>
<name>A0A2G4SW31_RHIZD</name>
<dbReference type="AlphaFoldDB" id="A0A2G4SW31"/>
<feature type="region of interest" description="Disordered" evidence="1">
    <location>
        <begin position="51"/>
        <end position="82"/>
    </location>
</feature>
<evidence type="ECO:0000313" key="3">
    <source>
        <dbReference type="Proteomes" id="UP000242254"/>
    </source>
</evidence>
<sequence>MMMNTFFYEDGQENILNEQNKKACDPMKDVLMQANVPNIVLETITNRETYLNAKRPEKTSDETLSKKQSRSSEMNLPVKPYNNYNDFTRESFNYRMLESP</sequence>
<dbReference type="EMBL" id="KZ303849">
    <property type="protein sequence ID" value="PHZ12586.1"/>
    <property type="molecule type" value="Genomic_DNA"/>
</dbReference>
<reference evidence="2 3" key="1">
    <citation type="journal article" date="2016" name="Proc. Natl. Acad. Sci. U.S.A.">
        <title>Lipid metabolic changes in an early divergent fungus govern the establishment of a mutualistic symbiosis with endobacteria.</title>
        <authorList>
            <person name="Lastovetsky O.A."/>
            <person name="Gaspar M.L."/>
            <person name="Mondo S.J."/>
            <person name="LaButti K.M."/>
            <person name="Sandor L."/>
            <person name="Grigoriev I.V."/>
            <person name="Henry S.A."/>
            <person name="Pawlowska T.E."/>
        </authorList>
    </citation>
    <scope>NUCLEOTIDE SEQUENCE [LARGE SCALE GENOMIC DNA]</scope>
    <source>
        <strain evidence="2 3">ATCC 52813</strain>
    </source>
</reference>
<dbReference type="Proteomes" id="UP000242254">
    <property type="component" value="Unassembled WGS sequence"/>
</dbReference>
<protein>
    <submittedName>
        <fullName evidence="2">Uncharacterized protein</fullName>
    </submittedName>
</protein>
<keyword evidence="3" id="KW-1185">Reference proteome</keyword>
<evidence type="ECO:0000313" key="2">
    <source>
        <dbReference type="EMBL" id="PHZ12586.1"/>
    </source>
</evidence>
<accession>A0A2G4SW31</accession>